<dbReference type="InterPro" id="IPR043726">
    <property type="entry name" value="LiaI-LiaF-like_TM1"/>
</dbReference>
<comment type="caution">
    <text evidence="3">The sequence shown here is derived from an EMBL/GenBank/DDBJ whole genome shotgun (WGS) entry which is preliminary data.</text>
</comment>
<dbReference type="Pfam" id="PF18917">
    <property type="entry name" value="LiaI-LiaF-like_TM1"/>
    <property type="match status" value="1"/>
</dbReference>
<feature type="transmembrane region" description="Helical" evidence="1">
    <location>
        <begin position="33"/>
        <end position="52"/>
    </location>
</feature>
<dbReference type="OrthoDB" id="2989824at2"/>
<sequence>MKNQRIFPGVILIGFGIYFYLQQENIEFFQDFHSWPTLMAIVGIAFLVQGYWGKDYDSILPGAIFLGLGVHFHIAGRLEIWPGHLGAFILIIALGFLLRYQKTGTGLIHGILFLALAALLLFYGKMSAMPFMLKPGIASLWQFWPAILILAGVFLLLVKKKK</sequence>
<protein>
    <recommendedName>
        <fullName evidence="2">LiaI-LiaF-like transmembrane region domain-containing protein</fullName>
    </recommendedName>
</protein>
<feature type="transmembrane region" description="Helical" evidence="1">
    <location>
        <begin position="5"/>
        <end position="21"/>
    </location>
</feature>
<proteinExistence type="predicted"/>
<dbReference type="AlphaFoldDB" id="A0A398B5N4"/>
<dbReference type="EMBL" id="QWVT01000029">
    <property type="protein sequence ID" value="RID83250.1"/>
    <property type="molecule type" value="Genomic_DNA"/>
</dbReference>
<evidence type="ECO:0000256" key="1">
    <source>
        <dbReference type="SAM" id="Phobius"/>
    </source>
</evidence>
<evidence type="ECO:0000259" key="2">
    <source>
        <dbReference type="Pfam" id="PF18917"/>
    </source>
</evidence>
<reference evidence="3 4" key="1">
    <citation type="submission" date="2018-08" db="EMBL/GenBank/DDBJ databases">
        <title>Bacillus jemisoniae sp. nov., Bacillus chryseoplanitiae sp. nov., Bacillus resnikiae sp. nov., and Bacillus frankliniae sp. nov., isolated from Viking spacecraft and associated surfaces.</title>
        <authorList>
            <person name="Seuylemezian A."/>
            <person name="Vaishampayan P."/>
        </authorList>
    </citation>
    <scope>NUCLEOTIDE SEQUENCE [LARGE SCALE GENOMIC DNA]</scope>
    <source>
        <strain evidence="3 4">JJ-247</strain>
    </source>
</reference>
<keyword evidence="4" id="KW-1185">Reference proteome</keyword>
<evidence type="ECO:0000313" key="4">
    <source>
        <dbReference type="Proteomes" id="UP000265816"/>
    </source>
</evidence>
<keyword evidence="1" id="KW-0812">Transmembrane</keyword>
<accession>A0A398B5N4</accession>
<feature type="transmembrane region" description="Helical" evidence="1">
    <location>
        <begin position="59"/>
        <end position="75"/>
    </location>
</feature>
<dbReference type="RefSeq" id="WP_119114095.1">
    <property type="nucleotide sequence ID" value="NZ_CBCSEO010000003.1"/>
</dbReference>
<keyword evidence="1" id="KW-0472">Membrane</keyword>
<gene>
    <name evidence="3" type="ORF">D1970_17205</name>
</gene>
<name>A0A398B5N4_9BACI</name>
<feature type="domain" description="LiaI-LiaF-like transmembrane region" evidence="2">
    <location>
        <begin position="6"/>
        <end position="47"/>
    </location>
</feature>
<feature type="transmembrane region" description="Helical" evidence="1">
    <location>
        <begin position="107"/>
        <end position="124"/>
    </location>
</feature>
<organism evidence="3 4">
    <name type="scientific">Mesobacillus zeae</name>
    <dbReference type="NCBI Taxonomy" id="1917180"/>
    <lineage>
        <taxon>Bacteria</taxon>
        <taxon>Bacillati</taxon>
        <taxon>Bacillota</taxon>
        <taxon>Bacilli</taxon>
        <taxon>Bacillales</taxon>
        <taxon>Bacillaceae</taxon>
        <taxon>Mesobacillus</taxon>
    </lineage>
</organism>
<feature type="transmembrane region" description="Helical" evidence="1">
    <location>
        <begin position="136"/>
        <end position="158"/>
    </location>
</feature>
<dbReference type="Proteomes" id="UP000265816">
    <property type="component" value="Unassembled WGS sequence"/>
</dbReference>
<evidence type="ECO:0000313" key="3">
    <source>
        <dbReference type="EMBL" id="RID83250.1"/>
    </source>
</evidence>
<keyword evidence="1" id="KW-1133">Transmembrane helix</keyword>
<feature type="transmembrane region" description="Helical" evidence="1">
    <location>
        <begin position="81"/>
        <end position="100"/>
    </location>
</feature>